<keyword evidence="2" id="KW-0378">Hydrolase</keyword>
<dbReference type="SFLD" id="SFLDG01124">
    <property type="entry name" value="C0.1:_RNA_Pol_CTD_Phosphatase"/>
    <property type="match status" value="1"/>
</dbReference>
<dbReference type="Gene3D" id="3.40.50.1000">
    <property type="entry name" value="HAD superfamily/HAD-like"/>
    <property type="match status" value="1"/>
</dbReference>
<feature type="site" description="Transition state stabilizer" evidence="5">
    <location>
        <position position="215"/>
    </location>
</feature>
<dbReference type="CDD" id="cd07521">
    <property type="entry name" value="HAD_FCP1-like"/>
    <property type="match status" value="1"/>
</dbReference>
<evidence type="ECO:0000256" key="6">
    <source>
        <dbReference type="SAM" id="MobiDB-lite"/>
    </source>
</evidence>
<dbReference type="Proteomes" id="UP000192247">
    <property type="component" value="Unassembled WGS sequence"/>
</dbReference>
<evidence type="ECO:0000256" key="4">
    <source>
        <dbReference type="PIRSR" id="PIRSR640078-1"/>
    </source>
</evidence>
<dbReference type="SUPFAM" id="SSF56784">
    <property type="entry name" value="HAD-like"/>
    <property type="match status" value="1"/>
</dbReference>
<name>A0A1V9XQL3_9ACAR</name>
<dbReference type="InterPro" id="IPR011948">
    <property type="entry name" value="Dullard_phosphatase"/>
</dbReference>
<gene>
    <name evidence="8" type="ORF">BIW11_08199</name>
</gene>
<dbReference type="PROSITE" id="PS50969">
    <property type="entry name" value="FCP1"/>
    <property type="match status" value="1"/>
</dbReference>
<dbReference type="InterPro" id="IPR036412">
    <property type="entry name" value="HAD-like_sf"/>
</dbReference>
<evidence type="ECO:0000256" key="5">
    <source>
        <dbReference type="PIRSR" id="PIRSR640078-3"/>
    </source>
</evidence>
<feature type="region of interest" description="Disordered" evidence="6">
    <location>
        <begin position="1"/>
        <end position="35"/>
    </location>
</feature>
<dbReference type="SFLD" id="SFLDS00003">
    <property type="entry name" value="Haloacid_Dehalogenase"/>
    <property type="match status" value="1"/>
</dbReference>
<proteinExistence type="predicted"/>
<dbReference type="SMART" id="SM00577">
    <property type="entry name" value="CPDc"/>
    <property type="match status" value="1"/>
</dbReference>
<feature type="active site" description="Proton donor" evidence="4">
    <location>
        <position position="123"/>
    </location>
</feature>
<evidence type="ECO:0000256" key="3">
    <source>
        <dbReference type="ARBA" id="ARBA00047761"/>
    </source>
</evidence>
<feature type="site" description="Transition state stabilizer" evidence="5">
    <location>
        <position position="177"/>
    </location>
</feature>
<organism evidence="8 9">
    <name type="scientific">Tropilaelaps mercedesae</name>
    <dbReference type="NCBI Taxonomy" id="418985"/>
    <lineage>
        <taxon>Eukaryota</taxon>
        <taxon>Metazoa</taxon>
        <taxon>Ecdysozoa</taxon>
        <taxon>Arthropoda</taxon>
        <taxon>Chelicerata</taxon>
        <taxon>Arachnida</taxon>
        <taxon>Acari</taxon>
        <taxon>Parasitiformes</taxon>
        <taxon>Mesostigmata</taxon>
        <taxon>Gamasina</taxon>
        <taxon>Dermanyssoidea</taxon>
        <taxon>Laelapidae</taxon>
        <taxon>Tropilaelaps</taxon>
    </lineage>
</organism>
<dbReference type="AlphaFoldDB" id="A0A1V9XQL3"/>
<dbReference type="STRING" id="418985.A0A1V9XQL3"/>
<dbReference type="GO" id="GO:0008420">
    <property type="term" value="F:RNA polymerase II CTD heptapeptide repeat phosphatase activity"/>
    <property type="evidence" value="ECO:0007669"/>
    <property type="project" value="InterPro"/>
</dbReference>
<dbReference type="InterPro" id="IPR050365">
    <property type="entry name" value="TIM50"/>
</dbReference>
<dbReference type="FunFam" id="3.40.50.1000:FF:000013">
    <property type="entry name" value="Carboxy-terminal domain RNA polymerase II polypeptide A small"/>
    <property type="match status" value="1"/>
</dbReference>
<accession>A0A1V9XQL3</accession>
<feature type="active site" description="4-aspartylphosphate intermediate" evidence="4">
    <location>
        <position position="121"/>
    </location>
</feature>
<feature type="compositionally biased region" description="Polar residues" evidence="6">
    <location>
        <begin position="61"/>
        <end position="102"/>
    </location>
</feature>
<dbReference type="EMBL" id="MNPL01005784">
    <property type="protein sequence ID" value="OQR75790.1"/>
    <property type="molecule type" value="Genomic_DNA"/>
</dbReference>
<dbReference type="Pfam" id="PF03031">
    <property type="entry name" value="NIF"/>
    <property type="match status" value="1"/>
</dbReference>
<evidence type="ECO:0000313" key="8">
    <source>
        <dbReference type="EMBL" id="OQR75790.1"/>
    </source>
</evidence>
<sequence>MDPSGVITQVQRDEEPLATFPPPPGVTTKAPKPRKGGLLHSLLCCWRRRTGSSRLRGAGSGDQTDQGDQSLVHNHQNQTGPHAANTSNTACQQGQHEGTNKLSLLPPLRTSDQGKMCLVIDLDETLVHSSFKPVNNPDFVVPVEIEGSVHQVYVLKRPYVDEFLERVGALYECVLFTASLSKYADPVADLLDKWNVFRGRLFRESCAFYRGNYVKDLNRLGREVHRVVIIDNSPASYMFHPDNAVPVGSWFDDMSDTELRDLIPFFETLAHAPPQDVHGLLRQQQQPPQVGSLLQGGTIHPMTTATSTTTTAIATVTSKSATNNGQATPSTPYS</sequence>
<dbReference type="PANTHER" id="PTHR12210">
    <property type="entry name" value="DULLARD PROTEIN PHOSPHATASE"/>
    <property type="match status" value="1"/>
</dbReference>
<comment type="catalytic activity">
    <reaction evidence="3">
        <text>O-phospho-L-seryl-[protein] + H2O = L-seryl-[protein] + phosphate</text>
        <dbReference type="Rhea" id="RHEA:20629"/>
        <dbReference type="Rhea" id="RHEA-COMP:9863"/>
        <dbReference type="Rhea" id="RHEA-COMP:11604"/>
        <dbReference type="ChEBI" id="CHEBI:15377"/>
        <dbReference type="ChEBI" id="CHEBI:29999"/>
        <dbReference type="ChEBI" id="CHEBI:43474"/>
        <dbReference type="ChEBI" id="CHEBI:83421"/>
        <dbReference type="EC" id="3.1.3.16"/>
    </reaction>
</comment>
<evidence type="ECO:0000259" key="7">
    <source>
        <dbReference type="PROSITE" id="PS50969"/>
    </source>
</evidence>
<protein>
    <recommendedName>
        <fullName evidence="1">protein-serine/threonine phosphatase</fullName>
        <ecNumber evidence="1">3.1.3.16</ecNumber>
    </recommendedName>
</protein>
<comment type="caution">
    <text evidence="8">The sequence shown here is derived from an EMBL/GenBank/DDBJ whole genome shotgun (WGS) entry which is preliminary data.</text>
</comment>
<evidence type="ECO:0000256" key="2">
    <source>
        <dbReference type="ARBA" id="ARBA00022801"/>
    </source>
</evidence>
<dbReference type="NCBIfam" id="TIGR02251">
    <property type="entry name" value="HIF-SF_euk"/>
    <property type="match status" value="1"/>
</dbReference>
<reference evidence="8 9" key="1">
    <citation type="journal article" date="2017" name="Gigascience">
        <title>Draft genome of the honey bee ectoparasitic mite, Tropilaelaps mercedesae, is shaped by the parasitic life history.</title>
        <authorList>
            <person name="Dong X."/>
            <person name="Armstrong S.D."/>
            <person name="Xia D."/>
            <person name="Makepeace B.L."/>
            <person name="Darby A.C."/>
            <person name="Kadowaki T."/>
        </authorList>
    </citation>
    <scope>NUCLEOTIDE SEQUENCE [LARGE SCALE GENOMIC DNA]</scope>
    <source>
        <strain evidence="8">Wuxi-XJTLU</strain>
    </source>
</reference>
<feature type="region of interest" description="Disordered" evidence="6">
    <location>
        <begin position="284"/>
        <end position="306"/>
    </location>
</feature>
<feature type="compositionally biased region" description="Polar residues" evidence="6">
    <location>
        <begin position="1"/>
        <end position="10"/>
    </location>
</feature>
<dbReference type="InterPro" id="IPR004274">
    <property type="entry name" value="FCP1_dom"/>
</dbReference>
<dbReference type="FunCoup" id="A0A1V9XQL3">
    <property type="interactions" value="259"/>
</dbReference>
<feature type="domain" description="FCP1 homology" evidence="7">
    <location>
        <begin position="111"/>
        <end position="269"/>
    </location>
</feature>
<evidence type="ECO:0000256" key="1">
    <source>
        <dbReference type="ARBA" id="ARBA00013081"/>
    </source>
</evidence>
<dbReference type="OrthoDB" id="277011at2759"/>
<keyword evidence="9" id="KW-1185">Reference proteome</keyword>
<dbReference type="EC" id="3.1.3.16" evidence="1"/>
<dbReference type="InParanoid" id="A0A1V9XQL3"/>
<dbReference type="InterPro" id="IPR023214">
    <property type="entry name" value="HAD_sf"/>
</dbReference>
<evidence type="ECO:0000313" key="9">
    <source>
        <dbReference type="Proteomes" id="UP000192247"/>
    </source>
</evidence>
<dbReference type="InterPro" id="IPR040078">
    <property type="entry name" value="RNA_Pol_CTD_Phosphatase"/>
</dbReference>
<feature type="region of interest" description="Disordered" evidence="6">
    <location>
        <begin position="54"/>
        <end position="107"/>
    </location>
</feature>